<dbReference type="InterPro" id="IPR050641">
    <property type="entry name" value="RIFMO-like"/>
</dbReference>
<accession>A0ABR1M0E8</accession>
<keyword evidence="8" id="KW-1185">Reference proteome</keyword>
<dbReference type="GeneID" id="92032411"/>
<evidence type="ECO:0000259" key="6">
    <source>
        <dbReference type="Pfam" id="PF07976"/>
    </source>
</evidence>
<dbReference type="RefSeq" id="XP_066657872.1">
    <property type="nucleotide sequence ID" value="XM_066799505.1"/>
</dbReference>
<dbReference type="Pfam" id="PF01494">
    <property type="entry name" value="FAD_binding_3"/>
    <property type="match status" value="1"/>
</dbReference>
<dbReference type="Gene3D" id="3.30.9.10">
    <property type="entry name" value="D-Amino Acid Oxidase, subunit A, domain 2"/>
    <property type="match status" value="1"/>
</dbReference>
<dbReference type="Proteomes" id="UP001360953">
    <property type="component" value="Unassembled WGS sequence"/>
</dbReference>
<dbReference type="InterPro" id="IPR002938">
    <property type="entry name" value="FAD-bd"/>
</dbReference>
<protein>
    <submittedName>
        <fullName evidence="7">FAD binding domain-containing protein</fullName>
    </submittedName>
</protein>
<dbReference type="SUPFAM" id="SSF52833">
    <property type="entry name" value="Thioredoxin-like"/>
    <property type="match status" value="1"/>
</dbReference>
<evidence type="ECO:0000256" key="3">
    <source>
        <dbReference type="ARBA" id="ARBA00022827"/>
    </source>
</evidence>
<comment type="similarity">
    <text evidence="1">Belongs to the PheA/TfdB FAD monooxygenase family.</text>
</comment>
<dbReference type="InterPro" id="IPR038220">
    <property type="entry name" value="PHOX_C_sf"/>
</dbReference>
<reference evidence="7 8" key="1">
    <citation type="submission" date="2024-04" db="EMBL/GenBank/DDBJ databases">
        <title>Phyllosticta paracitricarpa is synonymous to the EU quarantine fungus P. citricarpa based on phylogenomic analyses.</title>
        <authorList>
            <consortium name="Lawrence Berkeley National Laboratory"/>
            <person name="Van ingen-buijs V.A."/>
            <person name="Van westerhoven A.C."/>
            <person name="Haridas S."/>
            <person name="Skiadas P."/>
            <person name="Martin F."/>
            <person name="Groenewald J.Z."/>
            <person name="Crous P.W."/>
            <person name="Seidl M.F."/>
        </authorList>
    </citation>
    <scope>NUCLEOTIDE SEQUENCE [LARGE SCALE GENOMIC DNA]</scope>
    <source>
        <strain evidence="7 8">CPC 17464</strain>
    </source>
</reference>
<evidence type="ECO:0000313" key="8">
    <source>
        <dbReference type="Proteomes" id="UP001360953"/>
    </source>
</evidence>
<dbReference type="PANTHER" id="PTHR43004:SF4">
    <property type="entry name" value="FAD-BINDING DOMAIN-CONTAINING PROTEIN"/>
    <property type="match status" value="1"/>
</dbReference>
<keyword evidence="4" id="KW-0560">Oxidoreductase</keyword>
<dbReference type="InterPro" id="IPR036249">
    <property type="entry name" value="Thioredoxin-like_sf"/>
</dbReference>
<organism evidence="7 8">
    <name type="scientific">Phyllosticta citribraziliensis</name>
    <dbReference type="NCBI Taxonomy" id="989973"/>
    <lineage>
        <taxon>Eukaryota</taxon>
        <taxon>Fungi</taxon>
        <taxon>Dikarya</taxon>
        <taxon>Ascomycota</taxon>
        <taxon>Pezizomycotina</taxon>
        <taxon>Dothideomycetes</taxon>
        <taxon>Dothideomycetes incertae sedis</taxon>
        <taxon>Botryosphaeriales</taxon>
        <taxon>Phyllostictaceae</taxon>
        <taxon>Phyllosticta</taxon>
    </lineage>
</organism>
<comment type="caution">
    <text evidence="7">The sequence shown here is derived from an EMBL/GenBank/DDBJ whole genome shotgun (WGS) entry which is preliminary data.</text>
</comment>
<evidence type="ECO:0000256" key="4">
    <source>
        <dbReference type="ARBA" id="ARBA00023002"/>
    </source>
</evidence>
<evidence type="ECO:0000256" key="1">
    <source>
        <dbReference type="ARBA" id="ARBA00007801"/>
    </source>
</evidence>
<keyword evidence="3" id="KW-0274">FAD</keyword>
<dbReference type="Pfam" id="PF07976">
    <property type="entry name" value="Phe_hydrox_dim"/>
    <property type="match status" value="1"/>
</dbReference>
<dbReference type="PRINTS" id="PR00420">
    <property type="entry name" value="RNGMNOXGNASE"/>
</dbReference>
<evidence type="ECO:0000259" key="5">
    <source>
        <dbReference type="Pfam" id="PF01494"/>
    </source>
</evidence>
<dbReference type="InterPro" id="IPR036188">
    <property type="entry name" value="FAD/NAD-bd_sf"/>
</dbReference>
<dbReference type="SUPFAM" id="SSF54373">
    <property type="entry name" value="FAD-linked reductases, C-terminal domain"/>
    <property type="match status" value="1"/>
</dbReference>
<proteinExistence type="inferred from homology"/>
<dbReference type="EMBL" id="JBBPEH010000003">
    <property type="protein sequence ID" value="KAK7540941.1"/>
    <property type="molecule type" value="Genomic_DNA"/>
</dbReference>
<dbReference type="SUPFAM" id="SSF51905">
    <property type="entry name" value="FAD/NAD(P)-binding domain"/>
    <property type="match status" value="1"/>
</dbReference>
<evidence type="ECO:0000313" key="7">
    <source>
        <dbReference type="EMBL" id="KAK7540941.1"/>
    </source>
</evidence>
<feature type="domain" description="Phenol hydroxylase-like C-terminal dimerisation" evidence="6">
    <location>
        <begin position="448"/>
        <end position="665"/>
    </location>
</feature>
<sequence>MAPHIWGLIKRSTPPRFLKMSPSRIPNGELREGSVDILQADIPYVPGSSHGPTHSKSEVLVVGAGPAGLMLADNLARFGIKVEIIDDRPERTLTGRADGLQPKSIETLRQMRIAEPLLRKGVKVFDICFWRSSLTEKMHRAGREVHYPQETVDLLDPYILLVHQGMIEQLFINDLRERGVDVQRNTAFMDFEYLSGKTSPIQVTCKADVQQQKRTMNTHYIVGCDGAHSQVRKSMPGAQPLGASSDAIWGVLDGQIETDFPDLWSKAVIYSEEAGSVLIIPRERNLTRLYIELKSESRGSASKDELTREVVMQRAQEIMHPFFLRWKSVEWYGRYQVGQRVATKFVDDRGRVFIAGDASHTHSPKAAQGMNTSLHDAWNLAWKLNLVIRKIAKPELLHSYEEERRKIAQDLISFDYEHANAFAAGDSTALAQNFMKNVRFISGIGAEYGQNDLNIATDAMGCGDLRPGCLPSPAKVTRFIDANPVDIQLDIPTLGQFRIYFFANDALRSRPFLEKACSAANSSASFMGRVSAAANASYTLQPPVAAPHDEFVCPERYTPISCLFTFALVTRMAKSRLEIADLPQVLRDSPWTIYLDNVANMDTRSLSCTDKWLGANTLDADQVAIAVVRPDGYVGTIKVWDDGTTREKGAEAMRFLDDYFERFLTCDLPGQAY</sequence>
<name>A0ABR1M0E8_9PEZI</name>
<gene>
    <name evidence="7" type="ORF">J3D65DRAFT_616980</name>
</gene>
<dbReference type="InterPro" id="IPR012941">
    <property type="entry name" value="Phe_hydrox_C_dim_dom"/>
</dbReference>
<evidence type="ECO:0000256" key="2">
    <source>
        <dbReference type="ARBA" id="ARBA00022630"/>
    </source>
</evidence>
<dbReference type="Gene3D" id="3.40.30.20">
    <property type="match status" value="1"/>
</dbReference>
<keyword evidence="2" id="KW-0285">Flavoprotein</keyword>
<dbReference type="PANTHER" id="PTHR43004">
    <property type="entry name" value="TRK SYSTEM POTASSIUM UPTAKE PROTEIN"/>
    <property type="match status" value="1"/>
</dbReference>
<feature type="domain" description="FAD-binding" evidence="5">
    <location>
        <begin position="57"/>
        <end position="414"/>
    </location>
</feature>
<dbReference type="Gene3D" id="3.50.50.60">
    <property type="entry name" value="FAD/NAD(P)-binding domain"/>
    <property type="match status" value="1"/>
</dbReference>